<feature type="region of interest" description="Disordered" evidence="1">
    <location>
        <begin position="962"/>
        <end position="1175"/>
    </location>
</feature>
<organism evidence="2 3">
    <name type="scientific">Lentinus brumalis</name>
    <dbReference type="NCBI Taxonomy" id="2498619"/>
    <lineage>
        <taxon>Eukaryota</taxon>
        <taxon>Fungi</taxon>
        <taxon>Dikarya</taxon>
        <taxon>Basidiomycota</taxon>
        <taxon>Agaricomycotina</taxon>
        <taxon>Agaricomycetes</taxon>
        <taxon>Polyporales</taxon>
        <taxon>Polyporaceae</taxon>
        <taxon>Lentinus</taxon>
    </lineage>
</organism>
<evidence type="ECO:0000256" key="1">
    <source>
        <dbReference type="SAM" id="MobiDB-lite"/>
    </source>
</evidence>
<name>A0A371D5X9_9APHY</name>
<feature type="compositionally biased region" description="Low complexity" evidence="1">
    <location>
        <begin position="296"/>
        <end position="315"/>
    </location>
</feature>
<reference evidence="2 3" key="1">
    <citation type="journal article" date="2018" name="Biotechnol. Biofuels">
        <title>Integrative visual omics of the white-rot fungus Polyporus brumalis exposes the biotechnological potential of its oxidative enzymes for delignifying raw plant biomass.</title>
        <authorList>
            <person name="Miyauchi S."/>
            <person name="Rancon A."/>
            <person name="Drula E."/>
            <person name="Hage H."/>
            <person name="Chaduli D."/>
            <person name="Favel A."/>
            <person name="Grisel S."/>
            <person name="Henrissat B."/>
            <person name="Herpoel-Gimbert I."/>
            <person name="Ruiz-Duenas F.J."/>
            <person name="Chevret D."/>
            <person name="Hainaut M."/>
            <person name="Lin J."/>
            <person name="Wang M."/>
            <person name="Pangilinan J."/>
            <person name="Lipzen A."/>
            <person name="Lesage-Meessen L."/>
            <person name="Navarro D."/>
            <person name="Riley R."/>
            <person name="Grigoriev I.V."/>
            <person name="Zhou S."/>
            <person name="Raouche S."/>
            <person name="Rosso M.N."/>
        </authorList>
    </citation>
    <scope>NUCLEOTIDE SEQUENCE [LARGE SCALE GENOMIC DNA]</scope>
    <source>
        <strain evidence="2 3">BRFM 1820</strain>
    </source>
</reference>
<feature type="compositionally biased region" description="Basic residues" evidence="1">
    <location>
        <begin position="972"/>
        <end position="981"/>
    </location>
</feature>
<feature type="compositionally biased region" description="Acidic residues" evidence="1">
    <location>
        <begin position="1297"/>
        <end position="1320"/>
    </location>
</feature>
<feature type="compositionally biased region" description="Basic residues" evidence="1">
    <location>
        <begin position="532"/>
        <end position="551"/>
    </location>
</feature>
<feature type="region of interest" description="Disordered" evidence="1">
    <location>
        <begin position="810"/>
        <end position="861"/>
    </location>
</feature>
<proteinExistence type="predicted"/>
<feature type="compositionally biased region" description="Polar residues" evidence="1">
    <location>
        <begin position="655"/>
        <end position="668"/>
    </location>
</feature>
<feature type="region of interest" description="Disordered" evidence="1">
    <location>
        <begin position="916"/>
        <end position="948"/>
    </location>
</feature>
<feature type="compositionally biased region" description="Low complexity" evidence="1">
    <location>
        <begin position="473"/>
        <end position="484"/>
    </location>
</feature>
<feature type="region of interest" description="Disordered" evidence="1">
    <location>
        <begin position="472"/>
        <end position="564"/>
    </location>
</feature>
<feature type="region of interest" description="Disordered" evidence="1">
    <location>
        <begin position="655"/>
        <end position="700"/>
    </location>
</feature>
<feature type="compositionally biased region" description="Polar residues" evidence="1">
    <location>
        <begin position="1145"/>
        <end position="1165"/>
    </location>
</feature>
<feature type="compositionally biased region" description="Low complexity" evidence="1">
    <location>
        <begin position="678"/>
        <end position="699"/>
    </location>
</feature>
<sequence length="1512" mass="164372">MAPRTWRRQEHEFLLNLCETDEGRQLLSRASESSKDPWWLHCCNYWTRKYKDEFPGCFPAETEAEFQERKASQPHAKTLERFRAETEEERDIRLQKRIGAFLKGISPNRTRRTQATTSRRNKDHTVPATSSAVAPSASATAPPASASAPSTSAVSAIQPMHAADALDPSSPLASTLVQDREQFARVAKQLEHAVHDLAVCPSVSREDKLWILIHLFQSVSLSVAKGTGWVGWFPIGGMDEHRRFIFEHTSTAYTTDNLTFESYLSRKIGWSVDRLLCTFDDFIRDIYDPPQTSQTPSAGSVSPAGPSASSLVLSPEYAHSASISTGPSPRAPQAQPLPPPSAGSVSPAALSTASLVYPPDCAHSVFTPTRPSWRGPQAQPSPPPSAGSVSPAALSATSLVHPPDYAHSVCDIAVVPLTVASTPNGPSPRVPQAVVEEPCLTGTRLAASPLQLPAEVSRDAAAESAFPTAIVNSSSPVTPRVSSSAHPRVAVEKAGSQRTDAQAALTDSSAPPEGPIIVFGQPPPRVLTTPNPRKKAAPRERGGHRRGRRGGKISGSGKKSTKSAATTLVAGSLNNAATVTAATSKPKKKAALEPEPQASEHNENQPVSAEIVLGKRKRVQTAISLGLSPDFSAAKKTEYPQYLANSAELRKWSPSINTAPLPTESSVRQRPPHFPMGRTRTPQTSRSSRPRKTTSTPRTSRSKYHVIIRTLCDKDAARRLPYDHHTLHSRRCVNCHVIGEQFDRIVYLSGKAAWHIRICRRCSFRYYPPQTPPSDAFVEMIEAKRAELQPEHAAVSPLAHTNSFLRTMVPDLSDFTSPGPSTATPSAPGPSQGESSSSASSSSTSIRSGQTAADIAADEHTARELQRAINHVDADNGADIQGDYPVVDWPSDVFYNPVMSSQQTELDLARDAAIAQSLQRQDATPPSKKQAARRSVPALQESPTIFEANEPRNRYSVVTQQMMGMVPASKPRLGKRRKPKSKGKERSQKTPPPRVKKTPQPFPTFSPLGGSTPTPSSPSPMPGKKDAEVVVKIEPGTTPPNENTSAASKPARASSIISLSSDSEPEPEKIGRDPSVISISSDSEDDSPPKKKMRKYTAPSDARISPDSSRSFTTPTQSEDAATSPLELAISTRDLSRPHDAIVSPTASDFASNTSSKENHQSATGTPPPTEPRVVLHAPLPAVSPLPQTGSTETPRSTARLATLSLPWPDGKLPTSLAAVNEQALEVMRKIIGHIQEGTVVAQALPGERAAPIPHGQWVEAEYPLHPPRPLPDVAMKEVKEVYESKVVDSQVNEAEKESEDDEAEEGEDHSEEEESDNEAPEAIVDPINAKDEQRSPSIKSSARSTSTDGDWLIEVCEDTPFPGVWSFEVHPSVSDLRNGPLPKFHICARWLLKIVIWFRVDLPPVVKMITLDEATDDLRLKDYFITRRVFDTTGISEFRMWSRSSMDWKVCRPWDLITVSITENHTLLIRLPTVNNPVGFPEMLLQAMGPCTNVDHTRFAPHDRKGKARAD</sequence>
<feature type="region of interest" description="Disordered" evidence="1">
    <location>
        <begin position="1285"/>
        <end position="1346"/>
    </location>
</feature>
<feature type="compositionally biased region" description="Low complexity" evidence="1">
    <location>
        <begin position="816"/>
        <end position="852"/>
    </location>
</feature>
<feature type="compositionally biased region" description="Polar residues" evidence="1">
    <location>
        <begin position="1106"/>
        <end position="1121"/>
    </location>
</feature>
<gene>
    <name evidence="2" type="ORF">OH76DRAFT_1484381</name>
</gene>
<feature type="compositionally biased region" description="Polar residues" evidence="1">
    <location>
        <begin position="496"/>
        <end position="509"/>
    </location>
</feature>
<feature type="region of interest" description="Disordered" evidence="1">
    <location>
        <begin position="367"/>
        <end position="391"/>
    </location>
</feature>
<dbReference type="Proteomes" id="UP000256964">
    <property type="component" value="Unassembled WGS sequence"/>
</dbReference>
<feature type="region of interest" description="Disordered" evidence="1">
    <location>
        <begin position="288"/>
        <end position="346"/>
    </location>
</feature>
<feature type="compositionally biased region" description="Low complexity" evidence="1">
    <location>
        <begin position="126"/>
        <end position="153"/>
    </location>
</feature>
<protein>
    <submittedName>
        <fullName evidence="2">Uncharacterized protein</fullName>
    </submittedName>
</protein>
<accession>A0A371D5X9</accession>
<feature type="region of interest" description="Disordered" evidence="1">
    <location>
        <begin position="104"/>
        <end position="153"/>
    </location>
</feature>
<feature type="compositionally biased region" description="Polar residues" evidence="1">
    <location>
        <begin position="1336"/>
        <end position="1346"/>
    </location>
</feature>
<evidence type="ECO:0000313" key="3">
    <source>
        <dbReference type="Proteomes" id="UP000256964"/>
    </source>
</evidence>
<feature type="compositionally biased region" description="Low complexity" evidence="1">
    <location>
        <begin position="1003"/>
        <end position="1014"/>
    </location>
</feature>
<feature type="region of interest" description="Disordered" evidence="1">
    <location>
        <begin position="580"/>
        <end position="607"/>
    </location>
</feature>
<evidence type="ECO:0000313" key="2">
    <source>
        <dbReference type="EMBL" id="RDX47945.1"/>
    </source>
</evidence>
<dbReference type="OrthoDB" id="2757637at2759"/>
<keyword evidence="3" id="KW-1185">Reference proteome</keyword>
<dbReference type="EMBL" id="KZ857415">
    <property type="protein sequence ID" value="RDX47945.1"/>
    <property type="molecule type" value="Genomic_DNA"/>
</dbReference>